<sequence>MFMELNISVEVENPLGKVRSDAVILDSEYIVKTDPPRMWKWSLRRGFPHLCLCVGNTPLTRSTSPSSTTSATAQLGPTCGRRSLLVIW</sequence>
<proteinExistence type="predicted"/>
<evidence type="ECO:0000313" key="2">
    <source>
        <dbReference type="Proteomes" id="UP001044222"/>
    </source>
</evidence>
<accession>A0A9D3LVU2</accession>
<reference evidence="1" key="1">
    <citation type="submission" date="2021-01" db="EMBL/GenBank/DDBJ databases">
        <title>A chromosome-scale assembly of European eel, Anguilla anguilla.</title>
        <authorList>
            <person name="Henkel C."/>
            <person name="Jong-Raadsen S.A."/>
            <person name="Dufour S."/>
            <person name="Weltzien F.-A."/>
            <person name="Palstra A.P."/>
            <person name="Pelster B."/>
            <person name="Spaink H.P."/>
            <person name="Van Den Thillart G.E."/>
            <person name="Jansen H."/>
            <person name="Zahm M."/>
            <person name="Klopp C."/>
            <person name="Cedric C."/>
            <person name="Louis A."/>
            <person name="Berthelot C."/>
            <person name="Parey E."/>
            <person name="Roest Crollius H."/>
            <person name="Montfort J."/>
            <person name="Robinson-Rechavi M."/>
            <person name="Bucao C."/>
            <person name="Bouchez O."/>
            <person name="Gislard M."/>
            <person name="Lluch J."/>
            <person name="Milhes M."/>
            <person name="Lampietro C."/>
            <person name="Lopez Roques C."/>
            <person name="Donnadieu C."/>
            <person name="Braasch I."/>
            <person name="Desvignes T."/>
            <person name="Postlethwait J."/>
            <person name="Bobe J."/>
            <person name="Guiguen Y."/>
            <person name="Dirks R."/>
        </authorList>
    </citation>
    <scope>NUCLEOTIDE SEQUENCE</scope>
    <source>
        <strain evidence="1">Tag_6206</strain>
        <tissue evidence="1">Liver</tissue>
    </source>
</reference>
<protein>
    <submittedName>
        <fullName evidence="1">Uncharacterized protein</fullName>
    </submittedName>
</protein>
<organism evidence="1 2">
    <name type="scientific">Anguilla anguilla</name>
    <name type="common">European freshwater eel</name>
    <name type="synonym">Muraena anguilla</name>
    <dbReference type="NCBI Taxonomy" id="7936"/>
    <lineage>
        <taxon>Eukaryota</taxon>
        <taxon>Metazoa</taxon>
        <taxon>Chordata</taxon>
        <taxon>Craniata</taxon>
        <taxon>Vertebrata</taxon>
        <taxon>Euteleostomi</taxon>
        <taxon>Actinopterygii</taxon>
        <taxon>Neopterygii</taxon>
        <taxon>Teleostei</taxon>
        <taxon>Anguilliformes</taxon>
        <taxon>Anguillidae</taxon>
        <taxon>Anguilla</taxon>
    </lineage>
</organism>
<evidence type="ECO:0000313" key="1">
    <source>
        <dbReference type="EMBL" id="KAG5836679.1"/>
    </source>
</evidence>
<keyword evidence="2" id="KW-1185">Reference proteome</keyword>
<dbReference type="EMBL" id="JAFIRN010000013">
    <property type="protein sequence ID" value="KAG5836679.1"/>
    <property type="molecule type" value="Genomic_DNA"/>
</dbReference>
<gene>
    <name evidence="1" type="ORF">ANANG_G00230980</name>
</gene>
<comment type="caution">
    <text evidence="1">The sequence shown here is derived from an EMBL/GenBank/DDBJ whole genome shotgun (WGS) entry which is preliminary data.</text>
</comment>
<dbReference type="Proteomes" id="UP001044222">
    <property type="component" value="Chromosome 13"/>
</dbReference>
<dbReference type="AlphaFoldDB" id="A0A9D3LVU2"/>
<name>A0A9D3LVU2_ANGAN</name>